<dbReference type="AlphaFoldDB" id="A0AAN6WJC9"/>
<proteinExistence type="predicted"/>
<feature type="compositionally biased region" description="Low complexity" evidence="2">
    <location>
        <begin position="90"/>
        <end position="100"/>
    </location>
</feature>
<reference evidence="3" key="2">
    <citation type="submission" date="2023-05" db="EMBL/GenBank/DDBJ databases">
        <authorList>
            <consortium name="Lawrence Berkeley National Laboratory"/>
            <person name="Steindorff A."/>
            <person name="Hensen N."/>
            <person name="Bonometti L."/>
            <person name="Westerberg I."/>
            <person name="Brannstrom I.O."/>
            <person name="Guillou S."/>
            <person name="Cros-Aarteil S."/>
            <person name="Calhoun S."/>
            <person name="Haridas S."/>
            <person name="Kuo A."/>
            <person name="Mondo S."/>
            <person name="Pangilinan J."/>
            <person name="Riley R."/>
            <person name="Labutti K."/>
            <person name="Andreopoulos B."/>
            <person name="Lipzen A."/>
            <person name="Chen C."/>
            <person name="Yanf M."/>
            <person name="Daum C."/>
            <person name="Ng V."/>
            <person name="Clum A."/>
            <person name="Ohm R."/>
            <person name="Martin F."/>
            <person name="Silar P."/>
            <person name="Natvig D."/>
            <person name="Lalanne C."/>
            <person name="Gautier V."/>
            <person name="Ament-Velasquez S.L."/>
            <person name="Kruys A."/>
            <person name="Hutchinson M.I."/>
            <person name="Powell A.J."/>
            <person name="Barry K."/>
            <person name="Miller A.N."/>
            <person name="Grigoriev I.V."/>
            <person name="Debuchy R."/>
            <person name="Gladieux P."/>
            <person name="Thoren M.H."/>
            <person name="Johannesson H."/>
        </authorList>
    </citation>
    <scope>NUCLEOTIDE SEQUENCE</scope>
    <source>
        <strain evidence="3">PSN309</strain>
    </source>
</reference>
<dbReference type="Proteomes" id="UP001302126">
    <property type="component" value="Unassembled WGS sequence"/>
</dbReference>
<organism evidence="3 4">
    <name type="scientific">Podospora australis</name>
    <dbReference type="NCBI Taxonomy" id="1536484"/>
    <lineage>
        <taxon>Eukaryota</taxon>
        <taxon>Fungi</taxon>
        <taxon>Dikarya</taxon>
        <taxon>Ascomycota</taxon>
        <taxon>Pezizomycotina</taxon>
        <taxon>Sordariomycetes</taxon>
        <taxon>Sordariomycetidae</taxon>
        <taxon>Sordariales</taxon>
        <taxon>Podosporaceae</taxon>
        <taxon>Podospora</taxon>
    </lineage>
</organism>
<keyword evidence="4" id="KW-1185">Reference proteome</keyword>
<accession>A0AAN6WJC9</accession>
<sequence length="502" mass="56027">MGPSAIELTQSDTGPGKSSPIARKTSPRHHPNTTSANLLDIAGRMENTGPLANRSAHSAKQETPGALQKVVEWLKGIMKAEETPVAEMTSPSSCSTSSESGAKTVNRDRRTSQQDSATIDDALRAERETASELRKEIRDIRATFSNVQREIYRLGNMNNALSEHIDKLKSEITALELDNEELRVENEQHCKYQREIVTKHNNATVQCAKLQDQLNRALQGTQELRERETKLRDIILSQAETQKVTDSELVQDFLRIRQGLQKISRNKSVCLDVNPDLTNNASLLPWIPYFYGSASGWSQLSKADRGLRIRAAMYWILHTNILDTSYFGMGQQETHIETGLKVFEAYCREKQVPRNMVESWVNATIDCIEASKAESVTAAHAARAILMLLAPLQLQGEDGAAEAKDKLYESICEVCDTTLKLRVRMRKSKEGYGCMWFPENVTSALSSNSDYADEVAVEGGGRGEEASDQILYTVFGCLGKQREGMPTQVLEKAQVVMKRRVE</sequence>
<comment type="caution">
    <text evidence="3">The sequence shown here is derived from an EMBL/GenBank/DDBJ whole genome shotgun (WGS) entry which is preliminary data.</text>
</comment>
<keyword evidence="1" id="KW-0175">Coiled coil</keyword>
<feature type="coiled-coil region" evidence="1">
    <location>
        <begin position="123"/>
        <end position="227"/>
    </location>
</feature>
<evidence type="ECO:0000256" key="1">
    <source>
        <dbReference type="SAM" id="Coils"/>
    </source>
</evidence>
<feature type="region of interest" description="Disordered" evidence="2">
    <location>
        <begin position="1"/>
        <end position="35"/>
    </location>
</feature>
<reference evidence="3" key="1">
    <citation type="journal article" date="2023" name="Mol. Phylogenet. Evol.">
        <title>Genome-scale phylogeny and comparative genomics of the fungal order Sordariales.</title>
        <authorList>
            <person name="Hensen N."/>
            <person name="Bonometti L."/>
            <person name="Westerberg I."/>
            <person name="Brannstrom I.O."/>
            <person name="Guillou S."/>
            <person name="Cros-Aarteil S."/>
            <person name="Calhoun S."/>
            <person name="Haridas S."/>
            <person name="Kuo A."/>
            <person name="Mondo S."/>
            <person name="Pangilinan J."/>
            <person name="Riley R."/>
            <person name="LaButti K."/>
            <person name="Andreopoulos B."/>
            <person name="Lipzen A."/>
            <person name="Chen C."/>
            <person name="Yan M."/>
            <person name="Daum C."/>
            <person name="Ng V."/>
            <person name="Clum A."/>
            <person name="Steindorff A."/>
            <person name="Ohm R.A."/>
            <person name="Martin F."/>
            <person name="Silar P."/>
            <person name="Natvig D.O."/>
            <person name="Lalanne C."/>
            <person name="Gautier V."/>
            <person name="Ament-Velasquez S.L."/>
            <person name="Kruys A."/>
            <person name="Hutchinson M.I."/>
            <person name="Powell A.J."/>
            <person name="Barry K."/>
            <person name="Miller A.N."/>
            <person name="Grigoriev I.V."/>
            <person name="Debuchy R."/>
            <person name="Gladieux P."/>
            <person name="Hiltunen Thoren M."/>
            <person name="Johannesson H."/>
        </authorList>
    </citation>
    <scope>NUCLEOTIDE SEQUENCE</scope>
    <source>
        <strain evidence="3">PSN309</strain>
    </source>
</reference>
<feature type="region of interest" description="Disordered" evidence="2">
    <location>
        <begin position="82"/>
        <end position="118"/>
    </location>
</feature>
<name>A0AAN6WJC9_9PEZI</name>
<evidence type="ECO:0000256" key="2">
    <source>
        <dbReference type="SAM" id="MobiDB-lite"/>
    </source>
</evidence>
<protein>
    <submittedName>
        <fullName evidence="3">Uncharacterized protein</fullName>
    </submittedName>
</protein>
<gene>
    <name evidence="3" type="ORF">QBC35DRAFT_467737</name>
</gene>
<evidence type="ECO:0000313" key="4">
    <source>
        <dbReference type="Proteomes" id="UP001302126"/>
    </source>
</evidence>
<evidence type="ECO:0000313" key="3">
    <source>
        <dbReference type="EMBL" id="KAK4182906.1"/>
    </source>
</evidence>
<dbReference type="EMBL" id="MU864598">
    <property type="protein sequence ID" value="KAK4182906.1"/>
    <property type="molecule type" value="Genomic_DNA"/>
</dbReference>